<dbReference type="PANTHER" id="PTHR46953">
    <property type="entry name" value="G-PROTEIN COUPLED RECEPTOR MTH-LIKE 1-RELATED"/>
    <property type="match status" value="1"/>
</dbReference>
<keyword evidence="2 5" id="KW-0812">Transmembrane</keyword>
<proteinExistence type="predicted"/>
<dbReference type="GO" id="GO:0004888">
    <property type="term" value="F:transmembrane signaling receptor activity"/>
    <property type="evidence" value="ECO:0007669"/>
    <property type="project" value="InterPro"/>
</dbReference>
<evidence type="ECO:0000256" key="5">
    <source>
        <dbReference type="SAM" id="Phobius"/>
    </source>
</evidence>
<organism evidence="8 9">
    <name type="scientific">Cloeon dipterum</name>
    <dbReference type="NCBI Taxonomy" id="197152"/>
    <lineage>
        <taxon>Eukaryota</taxon>
        <taxon>Metazoa</taxon>
        <taxon>Ecdysozoa</taxon>
        <taxon>Arthropoda</taxon>
        <taxon>Hexapoda</taxon>
        <taxon>Insecta</taxon>
        <taxon>Pterygota</taxon>
        <taxon>Palaeoptera</taxon>
        <taxon>Ephemeroptera</taxon>
        <taxon>Pisciforma</taxon>
        <taxon>Baetidae</taxon>
        <taxon>Cloeon</taxon>
    </lineage>
</organism>
<dbReference type="PROSITE" id="PS50261">
    <property type="entry name" value="G_PROTEIN_RECEP_F2_4"/>
    <property type="match status" value="1"/>
</dbReference>
<comment type="caution">
    <text evidence="8">The sequence shown here is derived from an EMBL/GenBank/DDBJ whole genome shotgun (WGS) entry which is preliminary data.</text>
</comment>
<dbReference type="GO" id="GO:0016020">
    <property type="term" value="C:membrane"/>
    <property type="evidence" value="ECO:0007669"/>
    <property type="project" value="UniProtKB-SubCell"/>
</dbReference>
<dbReference type="CDD" id="cd15039">
    <property type="entry name" value="7tmB3_Methuselah-like"/>
    <property type="match status" value="1"/>
</dbReference>
<evidence type="ECO:0000256" key="4">
    <source>
        <dbReference type="ARBA" id="ARBA00023136"/>
    </source>
</evidence>
<dbReference type="Proteomes" id="UP000494165">
    <property type="component" value="Unassembled WGS sequence"/>
</dbReference>
<gene>
    <name evidence="8" type="ORF">CLODIP_2_CD08250</name>
</gene>
<reference evidence="8 9" key="1">
    <citation type="submission" date="2020-04" db="EMBL/GenBank/DDBJ databases">
        <authorList>
            <person name="Alioto T."/>
            <person name="Alioto T."/>
            <person name="Gomez Garrido J."/>
        </authorList>
    </citation>
    <scope>NUCLEOTIDE SEQUENCE [LARGE SCALE GENOMIC DNA]</scope>
</reference>
<keyword evidence="4 5" id="KW-0472">Membrane</keyword>
<feature type="transmembrane region" description="Helical" evidence="5">
    <location>
        <begin position="199"/>
        <end position="216"/>
    </location>
</feature>
<dbReference type="InterPro" id="IPR017981">
    <property type="entry name" value="GPCR_2-like_7TM"/>
</dbReference>
<evidence type="ECO:0000313" key="8">
    <source>
        <dbReference type="EMBL" id="CAB3370922.1"/>
    </source>
</evidence>
<dbReference type="EMBL" id="CADEPI010000056">
    <property type="protein sequence ID" value="CAB3370922.1"/>
    <property type="molecule type" value="Genomic_DNA"/>
</dbReference>
<feature type="transmembrane region" description="Helical" evidence="5">
    <location>
        <begin position="278"/>
        <end position="300"/>
    </location>
</feature>
<keyword evidence="9" id="KW-1185">Reference proteome</keyword>
<keyword evidence="6" id="KW-0732">Signal</keyword>
<dbReference type="PANTHER" id="PTHR46953:SF2">
    <property type="entry name" value="G-PROTEIN COUPLED RECEPTOR MTH-LIKE 5-RELATED"/>
    <property type="match status" value="1"/>
</dbReference>
<sequence>MLGPLLLLLLLLARPLTAEVEQTMPLEVKKCCDIGSIMRSTMDHAAQCVADNETTQWAPVFTSEDGLRTSIHPKGGFNVLAPSLPLCNSTRVWPIFHYFDSEDRLVLLETGWLRHYIDRDMGERHYDYEPRLFCMEKYIGETGLEAQMAVVCAPKVEVNTEVKQLIMYLLDPIFHGINMVLLLITAIIYFILPQLRDLLGNFVTSLCMCLIVVYAADLVRLYRGFSEHVSFLAADIVFYVGLLATFFWLNSMGYYIWKTFRSRNVFLRVTDKRKYCYYSFYVWGSTLSMAAIALFCHFVLDLSNTNIPMSQRQLGFLGLSMFFLPIAFIVLVNVFFYVTTAQAIARMTTYGRIHHKMKYNFNMFILLFTILTLAWICKLMSQLPYDTLIYIDVFAMLAQGVLVFAVCVCQPRVLYLLRRHFGSENCLFSCCRPPSEPTHTFDGDWGEEMMSMHPM</sequence>
<feature type="transmembrane region" description="Helical" evidence="5">
    <location>
        <begin position="359"/>
        <end position="376"/>
    </location>
</feature>
<feature type="chain" id="PRO_5035747093" description="G-protein coupled receptors family 2 profile 2 domain-containing protein" evidence="6">
    <location>
        <begin position="19"/>
        <end position="455"/>
    </location>
</feature>
<feature type="transmembrane region" description="Helical" evidence="5">
    <location>
        <begin position="173"/>
        <end position="192"/>
    </location>
</feature>
<feature type="transmembrane region" description="Helical" evidence="5">
    <location>
        <begin position="236"/>
        <end position="257"/>
    </location>
</feature>
<evidence type="ECO:0000256" key="3">
    <source>
        <dbReference type="ARBA" id="ARBA00022989"/>
    </source>
</evidence>
<evidence type="ECO:0000256" key="6">
    <source>
        <dbReference type="SAM" id="SignalP"/>
    </source>
</evidence>
<evidence type="ECO:0000259" key="7">
    <source>
        <dbReference type="PROSITE" id="PS50261"/>
    </source>
</evidence>
<dbReference type="OrthoDB" id="6339480at2759"/>
<evidence type="ECO:0000313" key="9">
    <source>
        <dbReference type="Proteomes" id="UP000494165"/>
    </source>
</evidence>
<feature type="transmembrane region" description="Helical" evidence="5">
    <location>
        <begin position="388"/>
        <end position="409"/>
    </location>
</feature>
<accession>A0A8S1CS40</accession>
<name>A0A8S1CS40_9INSE</name>
<dbReference type="AlphaFoldDB" id="A0A8S1CS40"/>
<evidence type="ECO:0000256" key="2">
    <source>
        <dbReference type="ARBA" id="ARBA00022692"/>
    </source>
</evidence>
<dbReference type="Gene3D" id="1.20.1070.10">
    <property type="entry name" value="Rhodopsin 7-helix transmembrane proteins"/>
    <property type="match status" value="1"/>
</dbReference>
<evidence type="ECO:0000256" key="1">
    <source>
        <dbReference type="ARBA" id="ARBA00004141"/>
    </source>
</evidence>
<comment type="subcellular location">
    <subcellularLocation>
        <location evidence="1">Membrane</location>
        <topology evidence="1">Multi-pass membrane protein</topology>
    </subcellularLocation>
</comment>
<feature type="signal peptide" evidence="6">
    <location>
        <begin position="1"/>
        <end position="18"/>
    </location>
</feature>
<feature type="transmembrane region" description="Helical" evidence="5">
    <location>
        <begin position="315"/>
        <end position="338"/>
    </location>
</feature>
<feature type="domain" description="G-protein coupled receptors family 2 profile 2" evidence="7">
    <location>
        <begin position="167"/>
        <end position="411"/>
    </location>
</feature>
<dbReference type="GO" id="GO:0007166">
    <property type="term" value="P:cell surface receptor signaling pathway"/>
    <property type="evidence" value="ECO:0007669"/>
    <property type="project" value="InterPro"/>
</dbReference>
<dbReference type="InterPro" id="IPR052808">
    <property type="entry name" value="GPCR_Mth-like"/>
</dbReference>
<keyword evidence="3 5" id="KW-1133">Transmembrane helix</keyword>
<protein>
    <recommendedName>
        <fullName evidence="7">G-protein coupled receptors family 2 profile 2 domain-containing protein</fullName>
    </recommendedName>
</protein>